<dbReference type="Proteomes" id="UP000034156">
    <property type="component" value="Chromosome"/>
</dbReference>
<accession>A0A0F7KH91</accession>
<dbReference type="EMBL" id="VNHT01000055">
    <property type="protein sequence ID" value="TYP80664.1"/>
    <property type="molecule type" value="Genomic_DNA"/>
</dbReference>
<gene>
    <name evidence="1" type="ORF">AAW31_11215</name>
    <name evidence="2" type="ORF">BCL69_105510</name>
</gene>
<proteinExistence type="predicted"/>
<sequence>MAKRRGRPRKPLAQLSQVYQKRLRAGKAKGLSRSQAYGHPRQKEVSAQLVRASAPPTPKLATLTKSYRVAERMRQGESMTHAARMEGIGLATLKRWMSGFGFIDFDPNAKRYKAADTLSSMEVYVKPGKLERLTVDQTTASQLAEYLNEVMKAIRQNDASMLRKYMRTVIHDVRGNSHRLVTDLDTLIALERARKRRIVESQKEAGRQHRISERVELGGNLAFSS</sequence>
<evidence type="ECO:0000313" key="1">
    <source>
        <dbReference type="EMBL" id="AKH38229.1"/>
    </source>
</evidence>
<evidence type="ECO:0000313" key="2">
    <source>
        <dbReference type="EMBL" id="TYP80664.1"/>
    </source>
</evidence>
<keyword evidence="3" id="KW-1185">Reference proteome</keyword>
<dbReference type="KEGG" id="nco:AAW31_11215"/>
<reference evidence="3" key="1">
    <citation type="submission" date="2015-05" db="EMBL/GenBank/DDBJ databases">
        <title>Draft genome of Nitrosomonas communis strain Nm2.</title>
        <authorList>
            <person name="Kozlowski J.A."/>
            <person name="Kits K.D."/>
            <person name="Stein L.Y."/>
        </authorList>
    </citation>
    <scope>NUCLEOTIDE SEQUENCE [LARGE SCALE GENOMIC DNA]</scope>
    <source>
        <strain evidence="3">Nm2</strain>
    </source>
</reference>
<protein>
    <submittedName>
        <fullName evidence="1">Uncharacterized protein</fullName>
    </submittedName>
</protein>
<dbReference type="Proteomes" id="UP000324176">
    <property type="component" value="Unassembled WGS sequence"/>
</dbReference>
<reference evidence="1 3" key="2">
    <citation type="journal article" date="2016" name="Genome Announc.">
        <title>Genome Sequence of Nitrosomonas communis Strain Nm2, a Mesophilic Ammonia-Oxidizing Bacterium Isolated from Mediterranean Soil.</title>
        <authorList>
            <person name="Kozlowski J.A."/>
            <person name="Kits K.D."/>
            <person name="Stein L.Y."/>
        </authorList>
    </citation>
    <scope>NUCLEOTIDE SEQUENCE [LARGE SCALE GENOMIC DNA]</scope>
    <source>
        <strain evidence="1 3">Nm2</strain>
    </source>
</reference>
<name>A0A0F7KH91_9PROT</name>
<evidence type="ECO:0000313" key="4">
    <source>
        <dbReference type="Proteomes" id="UP000324176"/>
    </source>
</evidence>
<dbReference type="RefSeq" id="WP_046850285.1">
    <property type="nucleotide sequence ID" value="NZ_VNHT01000055.1"/>
</dbReference>
<dbReference type="EMBL" id="CP011451">
    <property type="protein sequence ID" value="AKH38229.1"/>
    <property type="molecule type" value="Genomic_DNA"/>
</dbReference>
<dbReference type="PATRIC" id="fig|44574.3.peg.2735"/>
<evidence type="ECO:0000313" key="3">
    <source>
        <dbReference type="Proteomes" id="UP000034156"/>
    </source>
</evidence>
<reference evidence="2 4" key="3">
    <citation type="submission" date="2019-07" db="EMBL/GenBank/DDBJ databases">
        <title>Active sludge and wastewater microbial communities from Klosterneuburg, Austria.</title>
        <authorList>
            <person name="Wagner M."/>
        </authorList>
    </citation>
    <scope>NUCLEOTIDE SEQUENCE [LARGE SCALE GENOMIC DNA]</scope>
    <source>
        <strain evidence="2 4">Nm2</strain>
    </source>
</reference>
<organism evidence="1 3">
    <name type="scientific">Nitrosomonas communis</name>
    <dbReference type="NCBI Taxonomy" id="44574"/>
    <lineage>
        <taxon>Bacteria</taxon>
        <taxon>Pseudomonadati</taxon>
        <taxon>Pseudomonadota</taxon>
        <taxon>Betaproteobacteria</taxon>
        <taxon>Nitrosomonadales</taxon>
        <taxon>Nitrosomonadaceae</taxon>
        <taxon>Nitrosomonas</taxon>
    </lineage>
</organism>
<dbReference type="AlphaFoldDB" id="A0A0F7KH91"/>